<gene>
    <name evidence="1" type="ORF">SAMN04488094_101727</name>
</gene>
<sequence>MTFDPMTGAVRFGTGRSPVIADPAGPSAMLDALAGEDRMAVRHPMPGAETLFRAAWEIADIEAVHRDGAATPAALERKETLLEDLSALEARQMARTLARGLDCEDGLRERLVWFWADHFTVESTRPDTLGGVSLFVEEAIRPHVAGRFADMLKAAVLHPMMQLYLDQAGSLADYAPGAAGASAPAMNENLAREVLELHTLGVGGAYGQSDVRRLAEMFSGLPRVARGGSAVTAPVRRDAPGRAEVMAALDDLAAHPDTARHIAGKLAVHFVSEAPDAGLVEALAQRFRDSGGDLLAMTEVLLTHPAAQSGTPGKVKPPFDFVVSCLRALGTPGADVVALEPADVRARFLGPLAQMGQPWQAPGGPDGWPEAGGAWITPQGLAARVAWTVRLPEIVGAELPDPRRLVRTALGRRASERLMFAARAAETRSDGVAVVLASPDFQRR</sequence>
<dbReference type="InterPro" id="IPR014917">
    <property type="entry name" value="DUF1800"/>
</dbReference>
<dbReference type="RefSeq" id="WP_245758728.1">
    <property type="nucleotide sequence ID" value="NZ_FOLG01000001.1"/>
</dbReference>
<proteinExistence type="predicted"/>
<dbReference type="STRING" id="441112.SAMN04488094_101727"/>
<dbReference type="Pfam" id="PF08811">
    <property type="entry name" value="DUF1800"/>
    <property type="match status" value="1"/>
</dbReference>
<keyword evidence="2" id="KW-1185">Reference proteome</keyword>
<dbReference type="Proteomes" id="UP000198728">
    <property type="component" value="Unassembled WGS sequence"/>
</dbReference>
<evidence type="ECO:0000313" key="1">
    <source>
        <dbReference type="EMBL" id="SFB84202.1"/>
    </source>
</evidence>
<reference evidence="1 2" key="1">
    <citation type="submission" date="2016-10" db="EMBL/GenBank/DDBJ databases">
        <authorList>
            <person name="de Groot N.N."/>
        </authorList>
    </citation>
    <scope>NUCLEOTIDE SEQUENCE [LARGE SCALE GENOMIC DNA]</scope>
    <source>
        <strain evidence="1 2">DSM 19548</strain>
    </source>
</reference>
<dbReference type="EMBL" id="FOLG01000001">
    <property type="protein sequence ID" value="SFB84202.1"/>
    <property type="molecule type" value="Genomic_DNA"/>
</dbReference>
<name>A0A1I1ECA8_9RHOB</name>
<accession>A0A1I1ECA8</accession>
<evidence type="ECO:0000313" key="2">
    <source>
        <dbReference type="Proteomes" id="UP000198728"/>
    </source>
</evidence>
<protein>
    <submittedName>
        <fullName evidence="1">Uncharacterized conserved protein, DUF1800 family</fullName>
    </submittedName>
</protein>
<dbReference type="AlphaFoldDB" id="A0A1I1ECA8"/>
<organism evidence="1 2">
    <name type="scientific">Tropicimonas isoalkanivorans</name>
    <dbReference type="NCBI Taxonomy" id="441112"/>
    <lineage>
        <taxon>Bacteria</taxon>
        <taxon>Pseudomonadati</taxon>
        <taxon>Pseudomonadota</taxon>
        <taxon>Alphaproteobacteria</taxon>
        <taxon>Rhodobacterales</taxon>
        <taxon>Roseobacteraceae</taxon>
        <taxon>Tropicimonas</taxon>
    </lineage>
</organism>